<dbReference type="RefSeq" id="YP_009042373.1">
    <property type="nucleotide sequence ID" value="NC_024354.1"/>
</dbReference>
<protein>
    <submittedName>
        <fullName evidence="1">Uncharacterized protein</fullName>
    </submittedName>
</protein>
<dbReference type="GeneID" id="19686887"/>
<gene>
    <name evidence="1" type="ORF">CR8_136</name>
</gene>
<proteinExistence type="predicted"/>
<keyword evidence="2" id="KW-1185">Reference proteome</keyword>
<dbReference type="Proteomes" id="UP000026984">
    <property type="component" value="Segment"/>
</dbReference>
<reference evidence="1 2" key="1">
    <citation type="submission" date="2013-04" db="EMBL/GenBank/DDBJ databases">
        <title>Complete Genome Sequence of Cronobacter sakazakii Bacteriophage CR8.</title>
        <authorList>
            <person name="Kim Y."/>
            <person name="Shin H."/>
            <person name="Ryu S."/>
        </authorList>
    </citation>
    <scope>NUCLEOTIDE SEQUENCE [LARGE SCALE GENOMIC DNA]</scope>
</reference>
<name>A0A060AGD7_9CAUD</name>
<organism evidence="1 2">
    <name type="scientific">Cronobacter phage CR8</name>
    <dbReference type="NCBI Taxonomy" id="1327934"/>
    <lineage>
        <taxon>Viruses</taxon>
        <taxon>Duplodnaviria</taxon>
        <taxon>Heunggongvirae</taxon>
        <taxon>Uroviricota</taxon>
        <taxon>Caudoviricetes</taxon>
        <taxon>Vequintavirinae</taxon>
        <taxon>Certrevirus</taxon>
        <taxon>Certrevirus CR8</taxon>
    </lineage>
</organism>
<evidence type="ECO:0000313" key="1">
    <source>
        <dbReference type="EMBL" id="AIA64666.1"/>
    </source>
</evidence>
<sequence length="89" mass="10102">MHILDAMKTTDNLPHIVTAPGDYITRDGRRVTVHSVQDDASPYTFKAKGSIWRLFRGKQAPRGLQVWHKSGRLDMVTEKPGDIIATWKD</sequence>
<dbReference type="KEGG" id="vg:19686887"/>
<dbReference type="EMBL" id="KC954774">
    <property type="protein sequence ID" value="AIA64666.1"/>
    <property type="molecule type" value="Genomic_DNA"/>
</dbReference>
<accession>A0A060AGD7</accession>
<evidence type="ECO:0000313" key="2">
    <source>
        <dbReference type="Proteomes" id="UP000026984"/>
    </source>
</evidence>